<dbReference type="InterPro" id="IPR001001">
    <property type="entry name" value="DNA_polIII_beta"/>
</dbReference>
<dbReference type="Gene3D" id="3.70.10.10">
    <property type="match status" value="1"/>
</dbReference>
<accession>A0A212RRB4</accession>
<protein>
    <recommendedName>
        <fullName evidence="9">Beta sliding clamp</fullName>
    </recommendedName>
</protein>
<evidence type="ECO:0000256" key="5">
    <source>
        <dbReference type="ARBA" id="ARBA00022695"/>
    </source>
</evidence>
<comment type="similarity">
    <text evidence="2 9">Belongs to the beta sliding clamp family.</text>
</comment>
<dbReference type="GO" id="GO:0003887">
    <property type="term" value="F:DNA-directed DNA polymerase activity"/>
    <property type="evidence" value="ECO:0007669"/>
    <property type="project" value="UniProtKB-UniRule"/>
</dbReference>
<proteinExistence type="inferred from homology"/>
<dbReference type="PANTHER" id="PTHR30478">
    <property type="entry name" value="DNA POLYMERASE III SUBUNIT BETA"/>
    <property type="match status" value="1"/>
</dbReference>
<gene>
    <name evidence="13" type="ORF">SAMN02746019_00018680</name>
</gene>
<feature type="domain" description="DNA polymerase III beta sliding clamp central" evidence="11">
    <location>
        <begin position="129"/>
        <end position="256"/>
    </location>
</feature>
<feature type="domain" description="DNA polymerase III beta sliding clamp C-terminal" evidence="12">
    <location>
        <begin position="259"/>
        <end position="383"/>
    </location>
</feature>
<dbReference type="OrthoDB" id="8421503at2"/>
<keyword evidence="7 9" id="KW-0239">DNA-directed DNA polymerase</keyword>
<evidence type="ECO:0000313" key="13">
    <source>
        <dbReference type="EMBL" id="SNB75166.1"/>
    </source>
</evidence>
<dbReference type="InterPro" id="IPR046938">
    <property type="entry name" value="DNA_clamp_sf"/>
</dbReference>
<feature type="domain" description="DNA polymerase III beta sliding clamp N-terminal" evidence="10">
    <location>
        <begin position="1"/>
        <end position="120"/>
    </location>
</feature>
<dbReference type="FunCoup" id="A0A212RRB4">
    <property type="interactions" value="352"/>
</dbReference>
<dbReference type="GO" id="GO:0008408">
    <property type="term" value="F:3'-5' exonuclease activity"/>
    <property type="evidence" value="ECO:0007669"/>
    <property type="project" value="InterPro"/>
</dbReference>
<evidence type="ECO:0000256" key="2">
    <source>
        <dbReference type="ARBA" id="ARBA00010752"/>
    </source>
</evidence>
<dbReference type="CDD" id="cd00140">
    <property type="entry name" value="beta_clamp"/>
    <property type="match status" value="1"/>
</dbReference>
<keyword evidence="5 9" id="KW-0548">Nucleotidyltransferase</keyword>
<organism evidence="13 14">
    <name type="scientific">Thermoflexus hugenholtzii JAD2</name>
    <dbReference type="NCBI Taxonomy" id="877466"/>
    <lineage>
        <taxon>Bacteria</taxon>
        <taxon>Bacillati</taxon>
        <taxon>Chloroflexota</taxon>
        <taxon>Thermoflexia</taxon>
        <taxon>Thermoflexales</taxon>
        <taxon>Thermoflexaceae</taxon>
        <taxon>Thermoflexus</taxon>
    </lineage>
</organism>
<comment type="subcellular location">
    <subcellularLocation>
        <location evidence="1 9">Cytoplasm</location>
    </subcellularLocation>
</comment>
<dbReference type="GO" id="GO:0005737">
    <property type="term" value="C:cytoplasm"/>
    <property type="evidence" value="ECO:0007669"/>
    <property type="project" value="UniProtKB-SubCell"/>
</dbReference>
<dbReference type="Pfam" id="PF02767">
    <property type="entry name" value="DNA_pol3_beta_2"/>
    <property type="match status" value="1"/>
</dbReference>
<evidence type="ECO:0000256" key="7">
    <source>
        <dbReference type="ARBA" id="ARBA00022932"/>
    </source>
</evidence>
<evidence type="ECO:0000256" key="8">
    <source>
        <dbReference type="ARBA" id="ARBA00023125"/>
    </source>
</evidence>
<dbReference type="GO" id="GO:0006271">
    <property type="term" value="P:DNA strand elongation involved in DNA replication"/>
    <property type="evidence" value="ECO:0007669"/>
    <property type="project" value="TreeGrafter"/>
</dbReference>
<dbReference type="Pfam" id="PF02768">
    <property type="entry name" value="DNA_pol3_beta_3"/>
    <property type="match status" value="1"/>
</dbReference>
<keyword evidence="6 9" id="KW-0235">DNA replication</keyword>
<evidence type="ECO:0000256" key="9">
    <source>
        <dbReference type="PIRNR" id="PIRNR000804"/>
    </source>
</evidence>
<dbReference type="Pfam" id="PF00712">
    <property type="entry name" value="DNA_pol3_beta"/>
    <property type="match status" value="1"/>
</dbReference>
<dbReference type="InterPro" id="IPR022637">
    <property type="entry name" value="DNA_polIII_beta_cen"/>
</dbReference>
<evidence type="ECO:0000256" key="3">
    <source>
        <dbReference type="ARBA" id="ARBA00022490"/>
    </source>
</evidence>
<dbReference type="PIRSF" id="PIRSF000804">
    <property type="entry name" value="DNA_pol_III_b"/>
    <property type="match status" value="1"/>
</dbReference>
<dbReference type="AlphaFoldDB" id="A0A212RRB4"/>
<evidence type="ECO:0000256" key="1">
    <source>
        <dbReference type="ARBA" id="ARBA00004496"/>
    </source>
</evidence>
<dbReference type="GO" id="GO:0003677">
    <property type="term" value="F:DNA binding"/>
    <property type="evidence" value="ECO:0007669"/>
    <property type="project" value="UniProtKB-UniRule"/>
</dbReference>
<reference evidence="14" key="1">
    <citation type="submission" date="2017-06" db="EMBL/GenBank/DDBJ databases">
        <authorList>
            <person name="Varghese N."/>
            <person name="Submissions S."/>
        </authorList>
    </citation>
    <scope>NUCLEOTIDE SEQUENCE [LARGE SCALE GENOMIC DNA]</scope>
    <source>
        <strain evidence="14">JAD2</strain>
    </source>
</reference>
<dbReference type="SMART" id="SM00480">
    <property type="entry name" value="POL3Bc"/>
    <property type="match status" value="1"/>
</dbReference>
<evidence type="ECO:0000259" key="10">
    <source>
        <dbReference type="Pfam" id="PF00712"/>
    </source>
</evidence>
<evidence type="ECO:0000313" key="14">
    <source>
        <dbReference type="Proteomes" id="UP000197025"/>
    </source>
</evidence>
<sequence length="385" mass="41876">MNVTIAQSAFERALSVAGRAVPSRATLPTLTHVLLQAEPGRLKVAGTDLNLAIITWEEALVSEPGGITVPAKPLAEFIGALPDEPIHLQVDRETWTLQIVCGAYETAMKGLDPEEYPILPELEGDGFALDPEDFRLAIDQVTFAAATDETRPILTGVLIRREEGRPAGQPAGVATFLTMAAADGYRLSVKTLPALRAPEGAFSVIVPASALEEVGRLLKGETEPVSMMALRGRNQVGFRLRRVAVLSQLIEGQFPDFQAIIPKRWETRMEAPRDALLKACKALSVFARETSNAVRLVLTPGEEGRPGQVLLQSRSPEKGETKVSIDALVEGNRLEIAFNVRFLMDVLEAIEDDRVAFEMTTPQSPVKVLPVSDPSFVHVVMPMFL</sequence>
<dbReference type="Gene3D" id="3.10.150.10">
    <property type="entry name" value="DNA Polymerase III, subunit A, domain 2"/>
    <property type="match status" value="1"/>
</dbReference>
<dbReference type="InterPro" id="IPR022634">
    <property type="entry name" value="DNA_polIII_beta_N"/>
</dbReference>
<evidence type="ECO:0000256" key="6">
    <source>
        <dbReference type="ARBA" id="ARBA00022705"/>
    </source>
</evidence>
<dbReference type="Proteomes" id="UP000197025">
    <property type="component" value="Unassembled WGS sequence"/>
</dbReference>
<keyword evidence="14" id="KW-1185">Reference proteome</keyword>
<keyword evidence="3 9" id="KW-0963">Cytoplasm</keyword>
<dbReference type="SUPFAM" id="SSF55979">
    <property type="entry name" value="DNA clamp"/>
    <property type="match status" value="3"/>
</dbReference>
<dbReference type="PANTHER" id="PTHR30478:SF0">
    <property type="entry name" value="BETA SLIDING CLAMP"/>
    <property type="match status" value="1"/>
</dbReference>
<name>A0A212RRB4_9CHLR</name>
<evidence type="ECO:0000259" key="11">
    <source>
        <dbReference type="Pfam" id="PF02767"/>
    </source>
</evidence>
<evidence type="ECO:0000256" key="4">
    <source>
        <dbReference type="ARBA" id="ARBA00022679"/>
    </source>
</evidence>
<dbReference type="InterPro" id="IPR022635">
    <property type="entry name" value="DNA_polIII_beta_C"/>
</dbReference>
<dbReference type="InParanoid" id="A0A212RRB4"/>
<dbReference type="GO" id="GO:0009360">
    <property type="term" value="C:DNA polymerase III complex"/>
    <property type="evidence" value="ECO:0007669"/>
    <property type="project" value="InterPro"/>
</dbReference>
<dbReference type="EMBL" id="FYEK01000075">
    <property type="protein sequence ID" value="SNB75166.1"/>
    <property type="molecule type" value="Genomic_DNA"/>
</dbReference>
<keyword evidence="4 9" id="KW-0808">Transferase</keyword>
<comment type="function">
    <text evidence="9">Confers DNA tethering and processivity to DNA polymerases and other proteins. Acts as a clamp, forming a ring around DNA (a reaction catalyzed by the clamp-loading complex) which diffuses in an ATP-independent manner freely and bidirectionally along dsDNA. Initially characterized for its ability to contact the catalytic subunit of DNA polymerase III (Pol III), a complex, multichain enzyme responsible for most of the replicative synthesis in bacteria; Pol III exhibits 3'-5' exonuclease proofreading activity. The beta chain is required for initiation of replication as well as for processivity of DNA replication.</text>
</comment>
<dbReference type="RefSeq" id="WP_159461774.1">
    <property type="nucleotide sequence ID" value="NZ_FYEK01000075.1"/>
</dbReference>
<dbReference type="NCBIfam" id="TIGR00663">
    <property type="entry name" value="dnan"/>
    <property type="match status" value="1"/>
</dbReference>
<evidence type="ECO:0000259" key="12">
    <source>
        <dbReference type="Pfam" id="PF02768"/>
    </source>
</evidence>
<keyword evidence="8" id="KW-0238">DNA-binding</keyword>
<comment type="subunit">
    <text evidence="9">Forms a ring-shaped head-to-tail homodimer around DNA.</text>
</comment>